<reference evidence="1" key="1">
    <citation type="submission" date="2022-04" db="EMBL/GenBank/DDBJ databases">
        <title>Jade perch genome.</title>
        <authorList>
            <person name="Chao B."/>
        </authorList>
    </citation>
    <scope>NUCLEOTIDE SEQUENCE</scope>
    <source>
        <strain evidence="1">CB-2022</strain>
    </source>
</reference>
<proteinExistence type="predicted"/>
<protein>
    <submittedName>
        <fullName evidence="1">Uncharacterized protein</fullName>
    </submittedName>
</protein>
<dbReference type="EMBL" id="CM041552">
    <property type="protein sequence ID" value="KAI3353795.1"/>
    <property type="molecule type" value="Genomic_DNA"/>
</dbReference>
<evidence type="ECO:0000313" key="2">
    <source>
        <dbReference type="Proteomes" id="UP000831701"/>
    </source>
</evidence>
<sequence>MGATQGCVLSPLLFTLLTHDCTPSHSSNLIKFADDTTMVGLISNDDETDYRSEWRGRAAPSFWMYTSQDLSWTINTTSLANKANQRLYFLRKAEES</sequence>
<dbReference type="Proteomes" id="UP000831701">
    <property type="component" value="Chromosome 22"/>
</dbReference>
<gene>
    <name evidence="1" type="ORF">L3Q82_005019</name>
</gene>
<keyword evidence="2" id="KW-1185">Reference proteome</keyword>
<accession>A0ACB8VDQ8</accession>
<name>A0ACB8VDQ8_9TELE</name>
<evidence type="ECO:0000313" key="1">
    <source>
        <dbReference type="EMBL" id="KAI3353795.1"/>
    </source>
</evidence>
<comment type="caution">
    <text evidence="1">The sequence shown here is derived from an EMBL/GenBank/DDBJ whole genome shotgun (WGS) entry which is preliminary data.</text>
</comment>
<organism evidence="1 2">
    <name type="scientific">Scortum barcoo</name>
    <name type="common">barcoo grunter</name>
    <dbReference type="NCBI Taxonomy" id="214431"/>
    <lineage>
        <taxon>Eukaryota</taxon>
        <taxon>Metazoa</taxon>
        <taxon>Chordata</taxon>
        <taxon>Craniata</taxon>
        <taxon>Vertebrata</taxon>
        <taxon>Euteleostomi</taxon>
        <taxon>Actinopterygii</taxon>
        <taxon>Neopterygii</taxon>
        <taxon>Teleostei</taxon>
        <taxon>Neoteleostei</taxon>
        <taxon>Acanthomorphata</taxon>
        <taxon>Eupercaria</taxon>
        <taxon>Centrarchiformes</taxon>
        <taxon>Terapontoidei</taxon>
        <taxon>Terapontidae</taxon>
        <taxon>Scortum</taxon>
    </lineage>
</organism>